<dbReference type="AlphaFoldDB" id="A0A1X6MIU3"/>
<feature type="region of interest" description="Disordered" evidence="1">
    <location>
        <begin position="114"/>
        <end position="138"/>
    </location>
</feature>
<name>A0A1X6MIU3_9APHY</name>
<feature type="compositionally biased region" description="Polar residues" evidence="1">
    <location>
        <begin position="24"/>
        <end position="36"/>
    </location>
</feature>
<proteinExistence type="predicted"/>
<gene>
    <name evidence="2" type="ORF">POSPLADRAFT_1062994</name>
</gene>
<feature type="region of interest" description="Disordered" evidence="1">
    <location>
        <begin position="1"/>
        <end position="39"/>
    </location>
</feature>
<organism evidence="2 3">
    <name type="scientific">Postia placenta MAD-698-R-SB12</name>
    <dbReference type="NCBI Taxonomy" id="670580"/>
    <lineage>
        <taxon>Eukaryota</taxon>
        <taxon>Fungi</taxon>
        <taxon>Dikarya</taxon>
        <taxon>Basidiomycota</taxon>
        <taxon>Agaricomycotina</taxon>
        <taxon>Agaricomycetes</taxon>
        <taxon>Polyporales</taxon>
        <taxon>Adustoporiaceae</taxon>
        <taxon>Rhodonia</taxon>
    </lineage>
</organism>
<dbReference type="Proteomes" id="UP000194127">
    <property type="component" value="Unassembled WGS sequence"/>
</dbReference>
<feature type="compositionally biased region" description="Basic and acidic residues" evidence="1">
    <location>
        <begin position="129"/>
        <end position="138"/>
    </location>
</feature>
<dbReference type="EMBL" id="KZ110628">
    <property type="protein sequence ID" value="OSX56072.1"/>
    <property type="molecule type" value="Genomic_DNA"/>
</dbReference>
<evidence type="ECO:0000313" key="3">
    <source>
        <dbReference type="Proteomes" id="UP000194127"/>
    </source>
</evidence>
<evidence type="ECO:0000256" key="1">
    <source>
        <dbReference type="SAM" id="MobiDB-lite"/>
    </source>
</evidence>
<protein>
    <submittedName>
        <fullName evidence="2">Uncharacterized protein</fullName>
    </submittedName>
</protein>
<dbReference type="GeneID" id="36326539"/>
<sequence length="278" mass="30889">MPPVTPPRPFLDQCIAPTPPNSPISPTRLSNDSSRPPTARALNRRLSPAQIAHVFLRLAIVMPVADYEPRVLDTIPEEPNEDIAHPDLHQNTVVPSQLARGRDDIAIHYENEEPPEDACESGMESAPTHSDDKTPLPLRKDHSITIMGPYLDVTSAMTVADDPTTLDVQLDVPTYPDPPAGPIRLAASPPRRLHTGMRIRENNLSGTIGRVTEWTRRTIVYSLNVHSVGSTHELRVPRCHASLRGWDWLLFVASYPWLAENLEGEIMHELPVSADHRA</sequence>
<dbReference type="RefSeq" id="XP_024332866.1">
    <property type="nucleotide sequence ID" value="XM_024481589.1"/>
</dbReference>
<keyword evidence="3" id="KW-1185">Reference proteome</keyword>
<reference evidence="2 3" key="1">
    <citation type="submission" date="2017-04" db="EMBL/GenBank/DDBJ databases">
        <title>Genome Sequence of the Model Brown-Rot Fungus Postia placenta SB12.</title>
        <authorList>
            <consortium name="DOE Joint Genome Institute"/>
            <person name="Gaskell J."/>
            <person name="Kersten P."/>
            <person name="Larrondo L.F."/>
            <person name="Canessa P."/>
            <person name="Martinez D."/>
            <person name="Hibbett D."/>
            <person name="Schmoll M."/>
            <person name="Kubicek C.P."/>
            <person name="Martinez A.T."/>
            <person name="Yadav J."/>
            <person name="Master E."/>
            <person name="Magnuson J.K."/>
            <person name="James T."/>
            <person name="Yaver D."/>
            <person name="Berka R."/>
            <person name="Labutti K."/>
            <person name="Lipzen A."/>
            <person name="Aerts A."/>
            <person name="Barry K."/>
            <person name="Henrissat B."/>
            <person name="Blanchette R."/>
            <person name="Grigoriev I."/>
            <person name="Cullen D."/>
        </authorList>
    </citation>
    <scope>NUCLEOTIDE SEQUENCE [LARGE SCALE GENOMIC DNA]</scope>
    <source>
        <strain evidence="2 3">MAD-698-R-SB12</strain>
    </source>
</reference>
<evidence type="ECO:0000313" key="2">
    <source>
        <dbReference type="EMBL" id="OSX56072.1"/>
    </source>
</evidence>
<accession>A0A1X6MIU3</accession>